<gene>
    <name evidence="9" type="ORF">DEQ80_06920</name>
</gene>
<sequence length="956" mass="106358">MSSNPKTIHHAHIEMPALISRLPGLLNLILQRRLYHSGLTILALFGVILAVGLVTSASFFSEAVDRAILFQELDALTSVTGRPPFSTSVYVFPSSRLPVPMDQAERLAAQVENILTAQVGLPARQVGLLLSSGGMMLRPRPGSQLYSGSEMIGNARVVYIKGISPHLSIIAGDPMNDSSGSPDVLNVWVHDKLAQEMNLQPGDELSVSVTLSEQPTPLRVAGIWKAADPASDFWFSDPDVTLKDAFLVRREDYIRYVQPMIPSGSREASWYIILDESRVIPRNASQYIAGFSNALKEINRYLPGARLNSPPLDALKTFVTRSATLTVILLAYNLPAFGILLYFLMITATIMAQWQRRETAILASRGMNPLGLLNLTLLEQLLLFIIGFPLGVGFGMLMARLMSYTTSFLSFTIRPPLTVTLYGINFGLVFLAFGFILLSRLIPTLQAARSTVITEEREWSRPMRTPFWYRYYLDFLLILPTWYAYDQMSKRGSLAGLITKAPTDLLNDPLLILVPALFVLVAALITMRLFGLIMRLIDLLASQTPWVTLHLALRQLGRQSQDYIRPLLLVIISLAIGVYTISMAASLDRWLVDRMSYQAGADLSFTPQPLDLSLSPSDGNWIPVPGDFEQLPGIRKATRVGEYLGRVTPPGGYEQRTRLMAIDRLEFPQVSWWRKDFAPEPLGALMNRLALAPNAALVSRTFLENNHLNVGDKISVLVSIDYTVSIRTDLTIAGVYDYFPTAYEETDGVTVVTNMDYLVDLLGYIPMHRIWLSLTPGTQGKGVMKEMLDTLKIHTLREYDRAAMIAAEKEKLERIGVFGTLTTGFLATAVMAVMGLLVYSYASLRERVYRFAVLNALGLLRQQIIQQVITEYTFLSIFGAAAGAWIGINISRLFVPFFRYTGEKGVPMPPILPVIAENQVLVLAVAFTLVILAAEMITILTVFRQQLARLIKTIHQ</sequence>
<dbReference type="PANTHER" id="PTHR30572">
    <property type="entry name" value="MEMBRANE COMPONENT OF TRANSPORTER-RELATED"/>
    <property type="match status" value="1"/>
</dbReference>
<feature type="transmembrane region" description="Helical" evidence="7">
    <location>
        <begin position="877"/>
        <end position="900"/>
    </location>
</feature>
<feature type="transmembrane region" description="Helical" evidence="7">
    <location>
        <begin position="564"/>
        <end position="587"/>
    </location>
</feature>
<evidence type="ECO:0000256" key="4">
    <source>
        <dbReference type="ARBA" id="ARBA00022989"/>
    </source>
</evidence>
<dbReference type="InterPro" id="IPR050250">
    <property type="entry name" value="Macrolide_Exporter_MacB"/>
</dbReference>
<accession>A0A3D1JGJ1</accession>
<reference evidence="9 10" key="1">
    <citation type="journal article" date="2018" name="Nat. Biotechnol.">
        <title>A standardized bacterial taxonomy based on genome phylogeny substantially revises the tree of life.</title>
        <authorList>
            <person name="Parks D.H."/>
            <person name="Chuvochina M."/>
            <person name="Waite D.W."/>
            <person name="Rinke C."/>
            <person name="Skarshewski A."/>
            <person name="Chaumeil P.A."/>
            <person name="Hugenholtz P."/>
        </authorList>
    </citation>
    <scope>NUCLEOTIDE SEQUENCE [LARGE SCALE GENOMIC DNA]</scope>
    <source>
        <strain evidence="9">UBA8781</strain>
    </source>
</reference>
<evidence type="ECO:0000313" key="10">
    <source>
        <dbReference type="Proteomes" id="UP000264141"/>
    </source>
</evidence>
<keyword evidence="2" id="KW-1003">Cell membrane</keyword>
<evidence type="ECO:0000256" key="7">
    <source>
        <dbReference type="SAM" id="Phobius"/>
    </source>
</evidence>
<feature type="domain" description="ABC3 transporter permease C-terminal" evidence="8">
    <location>
        <begin position="826"/>
        <end position="935"/>
    </location>
</feature>
<feature type="transmembrane region" description="Helical" evidence="7">
    <location>
        <begin position="920"/>
        <end position="943"/>
    </location>
</feature>
<dbReference type="GO" id="GO:0005886">
    <property type="term" value="C:plasma membrane"/>
    <property type="evidence" value="ECO:0007669"/>
    <property type="project" value="UniProtKB-SubCell"/>
</dbReference>
<dbReference type="Proteomes" id="UP000264141">
    <property type="component" value="Unassembled WGS sequence"/>
</dbReference>
<feature type="transmembrane region" description="Helical" evidence="7">
    <location>
        <begin position="467"/>
        <end position="485"/>
    </location>
</feature>
<feature type="transmembrane region" description="Helical" evidence="7">
    <location>
        <begin position="329"/>
        <end position="351"/>
    </location>
</feature>
<feature type="transmembrane region" description="Helical" evidence="7">
    <location>
        <begin position="815"/>
        <end position="842"/>
    </location>
</feature>
<feature type="transmembrane region" description="Helical" evidence="7">
    <location>
        <begin position="505"/>
        <end position="525"/>
    </location>
</feature>
<dbReference type="InterPro" id="IPR003838">
    <property type="entry name" value="ABC3_permease_C"/>
</dbReference>
<evidence type="ECO:0000256" key="3">
    <source>
        <dbReference type="ARBA" id="ARBA00022692"/>
    </source>
</evidence>
<comment type="caution">
    <text evidence="9">The sequence shown here is derived from an EMBL/GenBank/DDBJ whole genome shotgun (WGS) entry which is preliminary data.</text>
</comment>
<evidence type="ECO:0000256" key="6">
    <source>
        <dbReference type="ARBA" id="ARBA00038076"/>
    </source>
</evidence>
<comment type="subcellular location">
    <subcellularLocation>
        <location evidence="1">Cell membrane</location>
        <topology evidence="1">Multi-pass membrane protein</topology>
    </subcellularLocation>
</comment>
<keyword evidence="4 7" id="KW-1133">Transmembrane helix</keyword>
<protein>
    <recommendedName>
        <fullName evidence="8">ABC3 transporter permease C-terminal domain-containing protein</fullName>
    </recommendedName>
</protein>
<evidence type="ECO:0000313" key="9">
    <source>
        <dbReference type="EMBL" id="HCE17574.1"/>
    </source>
</evidence>
<dbReference type="GO" id="GO:0022857">
    <property type="term" value="F:transmembrane transporter activity"/>
    <property type="evidence" value="ECO:0007669"/>
    <property type="project" value="TreeGrafter"/>
</dbReference>
<dbReference type="AlphaFoldDB" id="A0A3D1JGJ1"/>
<keyword evidence="3 7" id="KW-0812">Transmembrane</keyword>
<evidence type="ECO:0000256" key="5">
    <source>
        <dbReference type="ARBA" id="ARBA00023136"/>
    </source>
</evidence>
<comment type="similarity">
    <text evidence="6">Belongs to the ABC-4 integral membrane protein family.</text>
</comment>
<feature type="domain" description="ABC3 transporter permease C-terminal" evidence="8">
    <location>
        <begin position="339"/>
        <end position="450"/>
    </location>
</feature>
<feature type="transmembrane region" description="Helical" evidence="7">
    <location>
        <begin position="419"/>
        <end position="439"/>
    </location>
</feature>
<dbReference type="PANTHER" id="PTHR30572:SF4">
    <property type="entry name" value="ABC TRANSPORTER PERMEASE YTRF"/>
    <property type="match status" value="1"/>
</dbReference>
<organism evidence="9 10">
    <name type="scientific">Anaerolinea thermolimosa</name>
    <dbReference type="NCBI Taxonomy" id="229919"/>
    <lineage>
        <taxon>Bacteria</taxon>
        <taxon>Bacillati</taxon>
        <taxon>Chloroflexota</taxon>
        <taxon>Anaerolineae</taxon>
        <taxon>Anaerolineales</taxon>
        <taxon>Anaerolineaceae</taxon>
        <taxon>Anaerolinea</taxon>
    </lineage>
</organism>
<feature type="transmembrane region" description="Helical" evidence="7">
    <location>
        <begin position="372"/>
        <end position="399"/>
    </location>
</feature>
<name>A0A3D1JGJ1_9CHLR</name>
<feature type="transmembrane region" description="Helical" evidence="7">
    <location>
        <begin position="39"/>
        <end position="60"/>
    </location>
</feature>
<dbReference type="STRING" id="229919.GCA_001050195_01745"/>
<evidence type="ECO:0000256" key="1">
    <source>
        <dbReference type="ARBA" id="ARBA00004651"/>
    </source>
</evidence>
<dbReference type="Pfam" id="PF02687">
    <property type="entry name" value="FtsX"/>
    <property type="match status" value="2"/>
</dbReference>
<proteinExistence type="inferred from homology"/>
<keyword evidence="5 7" id="KW-0472">Membrane</keyword>
<dbReference type="EMBL" id="DPBP01000028">
    <property type="protein sequence ID" value="HCE17574.1"/>
    <property type="molecule type" value="Genomic_DNA"/>
</dbReference>
<evidence type="ECO:0000256" key="2">
    <source>
        <dbReference type="ARBA" id="ARBA00022475"/>
    </source>
</evidence>
<evidence type="ECO:0000259" key="8">
    <source>
        <dbReference type="Pfam" id="PF02687"/>
    </source>
</evidence>